<evidence type="ECO:0000256" key="5">
    <source>
        <dbReference type="ARBA" id="ARBA00022927"/>
    </source>
</evidence>
<dbReference type="GO" id="GO:0032977">
    <property type="term" value="F:membrane insertase activity"/>
    <property type="evidence" value="ECO:0007669"/>
    <property type="project" value="InterPro"/>
</dbReference>
<dbReference type="GO" id="GO:0051205">
    <property type="term" value="P:protein insertion into membrane"/>
    <property type="evidence" value="ECO:0007669"/>
    <property type="project" value="TreeGrafter"/>
</dbReference>
<sequence>TAVPYAEAGSGNESITRFFMALGYDARQPVTMTLYLGPLSYFIIKDLEVDLERIMNFGFSLIRPISKLVLYTLVFFHDYIPNYGVVLILFAVIIRVLTNPLTKKSAVSTQKMQLVQPKVKALQEKYKGNPQKLNQEMRALWKAEGVNPLGGCLPMLIQMPVLFALFIVFRTTIELRDQPFILWVTDLSAPDVVYTLPFSIPLYGNGVTILAIIMGLTMFIQQKISGAGTNPQQKPMMYMMSGMFFLIFNQFP</sequence>
<evidence type="ECO:0000256" key="8">
    <source>
        <dbReference type="ARBA" id="ARBA00023186"/>
    </source>
</evidence>
<comment type="subcellular location">
    <subcellularLocation>
        <location evidence="1">Cell membrane</location>
        <topology evidence="1">Multi-pass membrane protein</topology>
    </subcellularLocation>
</comment>
<evidence type="ECO:0000256" key="2">
    <source>
        <dbReference type="ARBA" id="ARBA00022448"/>
    </source>
</evidence>
<feature type="non-terminal residue" evidence="11">
    <location>
        <position position="1"/>
    </location>
</feature>
<evidence type="ECO:0000259" key="10">
    <source>
        <dbReference type="Pfam" id="PF02096"/>
    </source>
</evidence>
<feature type="transmembrane region" description="Helical" evidence="9">
    <location>
        <begin position="193"/>
        <end position="214"/>
    </location>
</feature>
<keyword evidence="7 9" id="KW-0472">Membrane</keyword>
<gene>
    <name evidence="11" type="ORF">S01H1_63043</name>
</gene>
<name>X0WP27_9ZZZZ</name>
<keyword evidence="8" id="KW-0143">Chaperone</keyword>
<dbReference type="EMBL" id="BARS01041455">
    <property type="protein sequence ID" value="GAG32400.1"/>
    <property type="molecule type" value="Genomic_DNA"/>
</dbReference>
<feature type="non-terminal residue" evidence="11">
    <location>
        <position position="252"/>
    </location>
</feature>
<reference evidence="11" key="1">
    <citation type="journal article" date="2014" name="Front. Microbiol.">
        <title>High frequency of phylogenetically diverse reductive dehalogenase-homologous genes in deep subseafloor sedimentary metagenomes.</title>
        <authorList>
            <person name="Kawai M."/>
            <person name="Futagami T."/>
            <person name="Toyoda A."/>
            <person name="Takaki Y."/>
            <person name="Nishi S."/>
            <person name="Hori S."/>
            <person name="Arai W."/>
            <person name="Tsubouchi T."/>
            <person name="Morono Y."/>
            <person name="Uchiyama I."/>
            <person name="Ito T."/>
            <person name="Fujiyama A."/>
            <person name="Inagaki F."/>
            <person name="Takami H."/>
        </authorList>
    </citation>
    <scope>NUCLEOTIDE SEQUENCE</scope>
    <source>
        <strain evidence="11">Expedition CK06-06</strain>
    </source>
</reference>
<comment type="caution">
    <text evidence="11">The sequence shown here is derived from an EMBL/GenBank/DDBJ whole genome shotgun (WGS) entry which is preliminary data.</text>
</comment>
<protein>
    <recommendedName>
        <fullName evidence="10">Membrane insertase YidC/Oxa/ALB C-terminal domain-containing protein</fullName>
    </recommendedName>
</protein>
<dbReference type="PRINTS" id="PR01900">
    <property type="entry name" value="YIDCPROTEIN"/>
</dbReference>
<dbReference type="GO" id="GO:0015031">
    <property type="term" value="P:protein transport"/>
    <property type="evidence" value="ECO:0007669"/>
    <property type="project" value="UniProtKB-KW"/>
</dbReference>
<dbReference type="NCBIfam" id="TIGR03592">
    <property type="entry name" value="yidC_oxa1_cterm"/>
    <property type="match status" value="1"/>
</dbReference>
<dbReference type="GO" id="GO:0005886">
    <property type="term" value="C:plasma membrane"/>
    <property type="evidence" value="ECO:0007669"/>
    <property type="project" value="UniProtKB-SubCell"/>
</dbReference>
<dbReference type="InterPro" id="IPR028055">
    <property type="entry name" value="YidC/Oxa/ALB_C"/>
</dbReference>
<evidence type="ECO:0000256" key="4">
    <source>
        <dbReference type="ARBA" id="ARBA00022692"/>
    </source>
</evidence>
<evidence type="ECO:0000256" key="9">
    <source>
        <dbReference type="SAM" id="Phobius"/>
    </source>
</evidence>
<dbReference type="PANTHER" id="PTHR12428:SF65">
    <property type="entry name" value="CYTOCHROME C OXIDASE ASSEMBLY PROTEIN COX18, MITOCHONDRIAL"/>
    <property type="match status" value="1"/>
</dbReference>
<feature type="transmembrane region" description="Helical" evidence="9">
    <location>
        <begin position="152"/>
        <end position="173"/>
    </location>
</feature>
<keyword evidence="5" id="KW-0653">Protein transport</keyword>
<organism evidence="11">
    <name type="scientific">marine sediment metagenome</name>
    <dbReference type="NCBI Taxonomy" id="412755"/>
    <lineage>
        <taxon>unclassified sequences</taxon>
        <taxon>metagenomes</taxon>
        <taxon>ecological metagenomes</taxon>
    </lineage>
</organism>
<evidence type="ECO:0000256" key="1">
    <source>
        <dbReference type="ARBA" id="ARBA00004651"/>
    </source>
</evidence>
<dbReference type="AlphaFoldDB" id="X0WP27"/>
<dbReference type="Pfam" id="PF02096">
    <property type="entry name" value="60KD_IMP"/>
    <property type="match status" value="1"/>
</dbReference>
<keyword evidence="2" id="KW-0813">Transport</keyword>
<keyword evidence="4 9" id="KW-0812">Transmembrane</keyword>
<evidence type="ECO:0000256" key="3">
    <source>
        <dbReference type="ARBA" id="ARBA00022475"/>
    </source>
</evidence>
<feature type="domain" description="Membrane insertase YidC/Oxa/ALB C-terminal" evidence="10">
    <location>
        <begin position="83"/>
        <end position="252"/>
    </location>
</feature>
<evidence type="ECO:0000256" key="7">
    <source>
        <dbReference type="ARBA" id="ARBA00023136"/>
    </source>
</evidence>
<evidence type="ECO:0000313" key="11">
    <source>
        <dbReference type="EMBL" id="GAG32400.1"/>
    </source>
</evidence>
<proteinExistence type="predicted"/>
<dbReference type="CDD" id="cd20070">
    <property type="entry name" value="5TM_YidC_Alb3"/>
    <property type="match status" value="1"/>
</dbReference>
<dbReference type="PANTHER" id="PTHR12428">
    <property type="entry name" value="OXA1"/>
    <property type="match status" value="1"/>
</dbReference>
<dbReference type="InterPro" id="IPR001708">
    <property type="entry name" value="YidC/ALB3/OXA1/COX18"/>
</dbReference>
<accession>X0WP27</accession>
<feature type="transmembrane region" description="Helical" evidence="9">
    <location>
        <begin position="83"/>
        <end position="102"/>
    </location>
</feature>
<evidence type="ECO:0000256" key="6">
    <source>
        <dbReference type="ARBA" id="ARBA00022989"/>
    </source>
</evidence>
<keyword evidence="6 9" id="KW-1133">Transmembrane helix</keyword>
<dbReference type="InterPro" id="IPR047196">
    <property type="entry name" value="YidC_ALB_C"/>
</dbReference>
<keyword evidence="3" id="KW-1003">Cell membrane</keyword>